<dbReference type="InterPro" id="IPR058163">
    <property type="entry name" value="LysR-type_TF_proteobact-type"/>
</dbReference>
<evidence type="ECO:0000256" key="2">
    <source>
        <dbReference type="ARBA" id="ARBA00023015"/>
    </source>
</evidence>
<comment type="similarity">
    <text evidence="1">Belongs to the LysR transcriptional regulatory family.</text>
</comment>
<keyword evidence="3" id="KW-0238">DNA-binding</keyword>
<dbReference type="GO" id="GO:0006351">
    <property type="term" value="P:DNA-templated transcription"/>
    <property type="evidence" value="ECO:0007669"/>
    <property type="project" value="TreeGrafter"/>
</dbReference>
<proteinExistence type="inferred from homology"/>
<dbReference type="PROSITE" id="PS50931">
    <property type="entry name" value="HTH_LYSR"/>
    <property type="match status" value="1"/>
</dbReference>
<evidence type="ECO:0000313" key="6">
    <source>
        <dbReference type="EMBL" id="OIQ89644.1"/>
    </source>
</evidence>
<dbReference type="InterPro" id="IPR005119">
    <property type="entry name" value="LysR_subst-bd"/>
</dbReference>
<evidence type="ECO:0000259" key="5">
    <source>
        <dbReference type="PROSITE" id="PS50931"/>
    </source>
</evidence>
<dbReference type="SUPFAM" id="SSF46785">
    <property type="entry name" value="Winged helix' DNA-binding domain"/>
    <property type="match status" value="1"/>
</dbReference>
<dbReference type="Gene3D" id="1.10.10.10">
    <property type="entry name" value="Winged helix-like DNA-binding domain superfamily/Winged helix DNA-binding domain"/>
    <property type="match status" value="1"/>
</dbReference>
<dbReference type="Gene3D" id="3.40.190.290">
    <property type="match status" value="1"/>
</dbReference>
<organism evidence="6">
    <name type="scientific">mine drainage metagenome</name>
    <dbReference type="NCBI Taxonomy" id="410659"/>
    <lineage>
        <taxon>unclassified sequences</taxon>
        <taxon>metagenomes</taxon>
        <taxon>ecological metagenomes</taxon>
    </lineage>
</organism>
<keyword evidence="2" id="KW-0805">Transcription regulation</keyword>
<feature type="domain" description="HTH lysR-type" evidence="5">
    <location>
        <begin position="6"/>
        <end position="63"/>
    </location>
</feature>
<evidence type="ECO:0000256" key="3">
    <source>
        <dbReference type="ARBA" id="ARBA00023125"/>
    </source>
</evidence>
<evidence type="ECO:0000256" key="1">
    <source>
        <dbReference type="ARBA" id="ARBA00009437"/>
    </source>
</evidence>
<dbReference type="PANTHER" id="PTHR30537">
    <property type="entry name" value="HTH-TYPE TRANSCRIPTIONAL REGULATOR"/>
    <property type="match status" value="1"/>
</dbReference>
<dbReference type="PANTHER" id="PTHR30537:SF72">
    <property type="entry name" value="LYSR FAMILY TRANSCRIPTIONAL REGULATOR"/>
    <property type="match status" value="1"/>
</dbReference>
<protein>
    <submittedName>
        <fullName evidence="6">HTH-type transcriptional regulator PgrR</fullName>
    </submittedName>
</protein>
<dbReference type="Pfam" id="PF03466">
    <property type="entry name" value="LysR_substrate"/>
    <property type="match status" value="1"/>
</dbReference>
<dbReference type="InterPro" id="IPR036390">
    <property type="entry name" value="WH_DNA-bd_sf"/>
</dbReference>
<name>A0A1J5RBZ6_9ZZZZ</name>
<gene>
    <name evidence="6" type="primary">pgrR_10</name>
    <name evidence="6" type="ORF">GALL_284480</name>
</gene>
<reference evidence="6" key="1">
    <citation type="submission" date="2016-10" db="EMBL/GenBank/DDBJ databases">
        <title>Sequence of Gallionella enrichment culture.</title>
        <authorList>
            <person name="Poehlein A."/>
            <person name="Muehling M."/>
            <person name="Daniel R."/>
        </authorList>
    </citation>
    <scope>NUCLEOTIDE SEQUENCE</scope>
</reference>
<dbReference type="InterPro" id="IPR036388">
    <property type="entry name" value="WH-like_DNA-bd_sf"/>
</dbReference>
<dbReference type="SUPFAM" id="SSF53850">
    <property type="entry name" value="Periplasmic binding protein-like II"/>
    <property type="match status" value="1"/>
</dbReference>
<comment type="caution">
    <text evidence="6">The sequence shown here is derived from an EMBL/GenBank/DDBJ whole genome shotgun (WGS) entry which is preliminary data.</text>
</comment>
<sequence length="315" mass="34801">MNNKPLHFDELAIFIRVAECSSFTLAAEQLGLSKARVSTAVRELEAAVQATLLQRTTRRVRLSAEGERFVERSRELLADAERLQTMFKRSPGMLVGRLRVDLPIGLARALVIPRLPEFLRDHPRVEIDVGTTDRLVDPVREGFDCVVRVGHLADLDLVARRLGSLRMVNVGSPQYLGRYGVPTSLDELGGHRIVHYAAGLARHGAAWDYVEHGEPKQRPMRVAVTVNSTDAYQCACLAGLGLIQAPELHLRPLLDSGQLLSVLPEYAPAPLPVSLLYPAQRHRAAHAEAFMDWLSVVVSTYLASGAAGRTRRTTR</sequence>
<dbReference type="GO" id="GO:0043565">
    <property type="term" value="F:sequence-specific DNA binding"/>
    <property type="evidence" value="ECO:0007669"/>
    <property type="project" value="TreeGrafter"/>
</dbReference>
<dbReference type="CDD" id="cd08472">
    <property type="entry name" value="PBP2_CrgA_like_3"/>
    <property type="match status" value="1"/>
</dbReference>
<dbReference type="InterPro" id="IPR000847">
    <property type="entry name" value="LysR_HTH_N"/>
</dbReference>
<keyword evidence="4" id="KW-0804">Transcription</keyword>
<accession>A0A1J5RBZ6</accession>
<evidence type="ECO:0000256" key="4">
    <source>
        <dbReference type="ARBA" id="ARBA00023163"/>
    </source>
</evidence>
<dbReference type="AlphaFoldDB" id="A0A1J5RBZ6"/>
<dbReference type="FunFam" id="1.10.10.10:FF:000001">
    <property type="entry name" value="LysR family transcriptional regulator"/>
    <property type="match status" value="1"/>
</dbReference>
<dbReference type="EMBL" id="MLJW01000321">
    <property type="protein sequence ID" value="OIQ89644.1"/>
    <property type="molecule type" value="Genomic_DNA"/>
</dbReference>
<dbReference type="Pfam" id="PF00126">
    <property type="entry name" value="HTH_1"/>
    <property type="match status" value="1"/>
</dbReference>
<dbReference type="GO" id="GO:0003700">
    <property type="term" value="F:DNA-binding transcription factor activity"/>
    <property type="evidence" value="ECO:0007669"/>
    <property type="project" value="InterPro"/>
</dbReference>